<sequence length="44" mass="4981">MQTPAACERSGSGTMRVALSVPTFNNPYRRPWGQQDRRGHHGRL</sequence>
<dbReference type="Proteomes" id="UP000007842">
    <property type="component" value="Chromosome"/>
</dbReference>
<evidence type="ECO:0000313" key="3">
    <source>
        <dbReference type="Proteomes" id="UP000007842"/>
    </source>
</evidence>
<evidence type="ECO:0000256" key="1">
    <source>
        <dbReference type="SAM" id="MobiDB-lite"/>
    </source>
</evidence>
<keyword evidence="3" id="KW-1185">Reference proteome</keyword>
<evidence type="ECO:0000313" key="2">
    <source>
        <dbReference type="EMBL" id="AEW92387.1"/>
    </source>
</evidence>
<dbReference type="PATRIC" id="fig|1003195.29.peg.15"/>
<gene>
    <name evidence="2" type="ordered locus">SCATT_00160</name>
</gene>
<accession>G8WVU2</accession>
<dbReference type="EMBL" id="CP003219">
    <property type="protein sequence ID" value="AEW92387.1"/>
    <property type="molecule type" value="Genomic_DNA"/>
</dbReference>
<organism evidence="2 3">
    <name type="scientific">Streptantibioticus cattleyicolor (strain ATCC 35852 / DSM 46488 / JCM 4925 / NBRC 14057 / NRRL 8057)</name>
    <name type="common">Streptomyces cattleya</name>
    <dbReference type="NCBI Taxonomy" id="1003195"/>
    <lineage>
        <taxon>Bacteria</taxon>
        <taxon>Bacillati</taxon>
        <taxon>Actinomycetota</taxon>
        <taxon>Actinomycetes</taxon>
        <taxon>Kitasatosporales</taxon>
        <taxon>Streptomycetaceae</taxon>
        <taxon>Streptantibioticus</taxon>
    </lineage>
</organism>
<name>G8WVU2_STREN</name>
<dbReference type="KEGG" id="scy:SCATT_00160"/>
<dbReference type="AlphaFoldDB" id="G8WVU2"/>
<dbReference type="HOGENOM" id="CLU_3222476_0_0_11"/>
<protein>
    <submittedName>
        <fullName evidence="2">Uncharacterized protein</fullName>
    </submittedName>
</protein>
<proteinExistence type="predicted"/>
<reference evidence="3" key="1">
    <citation type="submission" date="2011-12" db="EMBL/GenBank/DDBJ databases">
        <title>Complete genome sequence of Streptomyces cattleya strain DSM 46488.</title>
        <authorList>
            <person name="Ou H.-Y."/>
            <person name="Li P."/>
            <person name="Zhao C."/>
            <person name="O'Hagan D."/>
            <person name="Deng Z."/>
        </authorList>
    </citation>
    <scope>NUCLEOTIDE SEQUENCE [LARGE SCALE GENOMIC DNA]</scope>
    <source>
        <strain evidence="3">ATCC 35852 / DSM 46488 / JCM 4925 / NBRC 14057 / NRRL 8057</strain>
    </source>
</reference>
<feature type="region of interest" description="Disordered" evidence="1">
    <location>
        <begin position="24"/>
        <end position="44"/>
    </location>
</feature>